<dbReference type="Proteomes" id="UP000789405">
    <property type="component" value="Unassembled WGS sequence"/>
</dbReference>
<proteinExistence type="predicted"/>
<keyword evidence="2" id="KW-1185">Reference proteome</keyword>
<organism evidence="1 2">
    <name type="scientific">Dentiscutata erythropus</name>
    <dbReference type="NCBI Taxonomy" id="1348616"/>
    <lineage>
        <taxon>Eukaryota</taxon>
        <taxon>Fungi</taxon>
        <taxon>Fungi incertae sedis</taxon>
        <taxon>Mucoromycota</taxon>
        <taxon>Glomeromycotina</taxon>
        <taxon>Glomeromycetes</taxon>
        <taxon>Diversisporales</taxon>
        <taxon>Gigasporaceae</taxon>
        <taxon>Dentiscutata</taxon>
    </lineage>
</organism>
<evidence type="ECO:0000313" key="2">
    <source>
        <dbReference type="Proteomes" id="UP000789405"/>
    </source>
</evidence>
<sequence length="44" mass="5207">MSGANYTELFLKISRNHSLTNISREEHLDILIKIMRSFQVIYHS</sequence>
<comment type="caution">
    <text evidence="1">The sequence shown here is derived from an EMBL/GenBank/DDBJ whole genome shotgun (WGS) entry which is preliminary data.</text>
</comment>
<evidence type="ECO:0000313" key="1">
    <source>
        <dbReference type="EMBL" id="CAG8590760.1"/>
    </source>
</evidence>
<accession>A0A9N9G9I0</accession>
<reference evidence="1" key="1">
    <citation type="submission" date="2021-06" db="EMBL/GenBank/DDBJ databases">
        <authorList>
            <person name="Kallberg Y."/>
            <person name="Tangrot J."/>
            <person name="Rosling A."/>
        </authorList>
    </citation>
    <scope>NUCLEOTIDE SEQUENCE</scope>
    <source>
        <strain evidence="1">MA453B</strain>
    </source>
</reference>
<protein>
    <submittedName>
        <fullName evidence="1">25366_t:CDS:1</fullName>
    </submittedName>
</protein>
<name>A0A9N9G9I0_9GLOM</name>
<dbReference type="AlphaFoldDB" id="A0A9N9G9I0"/>
<dbReference type="EMBL" id="CAJVPY010003398">
    <property type="protein sequence ID" value="CAG8590760.1"/>
    <property type="molecule type" value="Genomic_DNA"/>
</dbReference>
<gene>
    <name evidence="1" type="ORF">DERYTH_LOCUS7150</name>
</gene>